<dbReference type="InterPro" id="IPR015897">
    <property type="entry name" value="CHK_kinase-like"/>
</dbReference>
<dbReference type="InterPro" id="IPR052961">
    <property type="entry name" value="Oxido-Kinase-like_Enzymes"/>
</dbReference>
<dbReference type="WBParaSite" id="L893_g20263.t1">
    <property type="protein sequence ID" value="L893_g20263.t1"/>
    <property type="gene ID" value="L893_g20263"/>
</dbReference>
<dbReference type="SUPFAM" id="SSF56112">
    <property type="entry name" value="Protein kinase-like (PK-like)"/>
    <property type="match status" value="1"/>
</dbReference>
<sequence>MTSTRLDDLIESTAFSVDFVLKHVRRVSGNEALLPENLRGINVLDITGGSAFFARVLKVSFEWKDSQMEPKSVVLKVPRVQEIASPGLTNEEEEKKEDADHVYLEVAHSREVQFYSDFANRPNGLRLPVFYYGSEYSRRHDKGVLIMEDLSRFSTTVNILPGLTNEQIENLIDELARLVALSWKERSWVEPMVANPEEEQEDFIQEMRSISLELNRLDARFKPLLERLAPLYTVASMDMSSYKEDKYGFPAALVHGDLWAPNILWRTDENGAVTSKIGAVIDWQCVHAGNPLEDVGRLLVLNTTSAYRRANQRRLLQLYVEKLREYCGGESPLHEENVDDAFCAAMPYVTMFLGFGVPMYCSMPSVVRQDPKNKAADSAELLDRTFCFFEEVIEAYGL</sequence>
<dbReference type="InterPro" id="IPR011009">
    <property type="entry name" value="Kinase-like_dom_sf"/>
</dbReference>
<dbReference type="Proteomes" id="UP000095287">
    <property type="component" value="Unplaced"/>
</dbReference>
<dbReference type="Gene3D" id="3.90.1200.10">
    <property type="match status" value="1"/>
</dbReference>
<proteinExistence type="predicted"/>
<feature type="domain" description="CHK kinase-like" evidence="1">
    <location>
        <begin position="145"/>
        <end position="329"/>
    </location>
</feature>
<protein>
    <submittedName>
        <fullName evidence="3">CHK domain-containing protein</fullName>
    </submittedName>
</protein>
<organism evidence="2 3">
    <name type="scientific">Steinernema glaseri</name>
    <dbReference type="NCBI Taxonomy" id="37863"/>
    <lineage>
        <taxon>Eukaryota</taxon>
        <taxon>Metazoa</taxon>
        <taxon>Ecdysozoa</taxon>
        <taxon>Nematoda</taxon>
        <taxon>Chromadorea</taxon>
        <taxon>Rhabditida</taxon>
        <taxon>Tylenchina</taxon>
        <taxon>Panagrolaimomorpha</taxon>
        <taxon>Strongyloidoidea</taxon>
        <taxon>Steinernematidae</taxon>
        <taxon>Steinernema</taxon>
    </lineage>
</organism>
<dbReference type="InterPro" id="IPR012877">
    <property type="entry name" value="Dhs-27"/>
</dbReference>
<evidence type="ECO:0000313" key="2">
    <source>
        <dbReference type="Proteomes" id="UP000095287"/>
    </source>
</evidence>
<dbReference type="AlphaFoldDB" id="A0A1I7YVX7"/>
<dbReference type="PANTHER" id="PTHR23020:SF41">
    <property type="entry name" value="AMINOGLYCOSIDE PHOSPHOTRANSFERASE DOMAIN-CONTAINING PROTEIN"/>
    <property type="match status" value="1"/>
</dbReference>
<evidence type="ECO:0000259" key="1">
    <source>
        <dbReference type="SMART" id="SM00587"/>
    </source>
</evidence>
<accession>A0A1I7YVX7</accession>
<keyword evidence="2" id="KW-1185">Reference proteome</keyword>
<dbReference type="Pfam" id="PF07914">
    <property type="entry name" value="DUF1679"/>
    <property type="match status" value="1"/>
</dbReference>
<evidence type="ECO:0000313" key="3">
    <source>
        <dbReference type="WBParaSite" id="L893_g20263.t1"/>
    </source>
</evidence>
<dbReference type="PANTHER" id="PTHR23020">
    <property type="entry name" value="UNCHARACTERIZED NUCLEAR HORMONE RECEPTOR-RELATED"/>
    <property type="match status" value="1"/>
</dbReference>
<reference evidence="3" key="1">
    <citation type="submission" date="2016-11" db="UniProtKB">
        <authorList>
            <consortium name="WormBaseParasite"/>
        </authorList>
    </citation>
    <scope>IDENTIFICATION</scope>
</reference>
<dbReference type="SMART" id="SM00587">
    <property type="entry name" value="CHK"/>
    <property type="match status" value="1"/>
</dbReference>
<name>A0A1I7YVX7_9BILA</name>